<protein>
    <submittedName>
        <fullName evidence="2">Uncharacterized protein</fullName>
    </submittedName>
</protein>
<evidence type="ECO:0000313" key="3">
    <source>
        <dbReference type="Proteomes" id="UP000187209"/>
    </source>
</evidence>
<evidence type="ECO:0000256" key="1">
    <source>
        <dbReference type="SAM" id="Coils"/>
    </source>
</evidence>
<keyword evidence="1" id="KW-0175">Coiled coil</keyword>
<dbReference type="AlphaFoldDB" id="A0A1R2C910"/>
<dbReference type="Proteomes" id="UP000187209">
    <property type="component" value="Unassembled WGS sequence"/>
</dbReference>
<name>A0A1R2C910_9CILI</name>
<feature type="coiled-coil region" evidence="1">
    <location>
        <begin position="108"/>
        <end position="180"/>
    </location>
</feature>
<dbReference type="SMR" id="A0A1R2C910"/>
<evidence type="ECO:0000313" key="2">
    <source>
        <dbReference type="EMBL" id="OMJ85450.1"/>
    </source>
</evidence>
<accession>A0A1R2C910</accession>
<proteinExistence type="predicted"/>
<comment type="caution">
    <text evidence="2">The sequence shown here is derived from an EMBL/GenBank/DDBJ whole genome shotgun (WGS) entry which is preliminary data.</text>
</comment>
<reference evidence="2 3" key="1">
    <citation type="submission" date="2016-11" db="EMBL/GenBank/DDBJ databases">
        <title>The macronuclear genome of Stentor coeruleus: a giant cell with tiny introns.</title>
        <authorList>
            <person name="Slabodnick M."/>
            <person name="Ruby J.G."/>
            <person name="Reiff S.B."/>
            <person name="Swart E.C."/>
            <person name="Gosai S."/>
            <person name="Prabakaran S."/>
            <person name="Witkowska E."/>
            <person name="Larue G.E."/>
            <person name="Fisher S."/>
            <person name="Freeman R.M."/>
            <person name="Gunawardena J."/>
            <person name="Chu W."/>
            <person name="Stover N.A."/>
            <person name="Gregory B.D."/>
            <person name="Nowacki M."/>
            <person name="Derisi J."/>
            <person name="Roy S.W."/>
            <person name="Marshall W.F."/>
            <person name="Sood P."/>
        </authorList>
    </citation>
    <scope>NUCLEOTIDE SEQUENCE [LARGE SCALE GENOMIC DNA]</scope>
    <source>
        <strain evidence="2">WM001</strain>
    </source>
</reference>
<keyword evidence="3" id="KW-1185">Reference proteome</keyword>
<sequence>MASTINPFIQNNKNPSQEIIDALVSQKQTISKLNQEITDSKFQMWENQAQKEWLQQLNSKISISPNPNDNFFTDLKSKYDIYKGTNLGKLIFDLIKAYEKFNIQSSSLDLLNIEKEELLQDYQKITNSLSQETNLRKKVKILQESLETKEKTINGLENKLKILRQQYQDIKNTLDNCDAKKYIESRDKIVYETYECIENRKCLMIEIDKIGQDIELEKNVNKITPETTNKLLKIKMKDIENSTAEIMKVIRDKEKIMTKLKMDAKKNATHKKKNSDTDLVKSCRSLTNLQSPNSSNGKSLIFSPSNAMKTPENIVIVDSQTPDRDKAVKLFTKGFNYKNSEKIQKTLNHFGTDNQSFATKLVRLNRDGFKLS</sequence>
<gene>
    <name evidence="2" type="ORF">SteCoe_13208</name>
</gene>
<dbReference type="EMBL" id="MPUH01000236">
    <property type="protein sequence ID" value="OMJ85450.1"/>
    <property type="molecule type" value="Genomic_DNA"/>
</dbReference>
<organism evidence="2 3">
    <name type="scientific">Stentor coeruleus</name>
    <dbReference type="NCBI Taxonomy" id="5963"/>
    <lineage>
        <taxon>Eukaryota</taxon>
        <taxon>Sar</taxon>
        <taxon>Alveolata</taxon>
        <taxon>Ciliophora</taxon>
        <taxon>Postciliodesmatophora</taxon>
        <taxon>Heterotrichea</taxon>
        <taxon>Heterotrichida</taxon>
        <taxon>Stentoridae</taxon>
        <taxon>Stentor</taxon>
    </lineage>
</organism>